<dbReference type="Pfam" id="PF21089">
    <property type="entry name" value="PKS_DH_N"/>
    <property type="match status" value="1"/>
</dbReference>
<dbReference type="PANTHER" id="PTHR43775:SF20">
    <property type="entry name" value="HYBRID PKS-NRPS SYNTHETASE APDA"/>
    <property type="match status" value="1"/>
</dbReference>
<dbReference type="SMART" id="SM00826">
    <property type="entry name" value="PKS_DH"/>
    <property type="match status" value="1"/>
</dbReference>
<keyword evidence="4" id="KW-0511">Multifunctional enzyme</keyword>
<dbReference type="OrthoDB" id="329835at2759"/>
<dbReference type="Pfam" id="PF14765">
    <property type="entry name" value="PS-DH"/>
    <property type="match status" value="1"/>
</dbReference>
<dbReference type="InterPro" id="IPR016036">
    <property type="entry name" value="Malonyl_transacylase_ACP-bd"/>
</dbReference>
<dbReference type="InterPro" id="IPR050091">
    <property type="entry name" value="PKS_NRPS_Biosynth_Enz"/>
</dbReference>
<feature type="active site" description="Proton acceptor; for dehydratase activity" evidence="5">
    <location>
        <position position="977"/>
    </location>
</feature>
<evidence type="ECO:0000256" key="4">
    <source>
        <dbReference type="ARBA" id="ARBA00023268"/>
    </source>
</evidence>
<evidence type="ECO:0000313" key="10">
    <source>
        <dbReference type="Proteomes" id="UP001152049"/>
    </source>
</evidence>
<evidence type="ECO:0000259" key="7">
    <source>
        <dbReference type="PROSITE" id="PS52004"/>
    </source>
</evidence>
<keyword evidence="2" id="KW-0597">Phosphoprotein</keyword>
<dbReference type="InterPro" id="IPR014030">
    <property type="entry name" value="Ketoacyl_synth_N"/>
</dbReference>
<dbReference type="InterPro" id="IPR001227">
    <property type="entry name" value="Ac_transferase_dom_sf"/>
</dbReference>
<feature type="region of interest" description="N-terminal hotdog fold" evidence="5">
    <location>
        <begin position="945"/>
        <end position="1080"/>
    </location>
</feature>
<dbReference type="InterPro" id="IPR049900">
    <property type="entry name" value="PKS_mFAS_DH"/>
</dbReference>
<feature type="region of interest" description="C-terminal hotdog fold" evidence="5">
    <location>
        <begin position="1095"/>
        <end position="1251"/>
    </location>
</feature>
<feature type="region of interest" description="Disordered" evidence="6">
    <location>
        <begin position="312"/>
        <end position="331"/>
    </location>
</feature>
<evidence type="ECO:0008006" key="11">
    <source>
        <dbReference type="Google" id="ProtNLM"/>
    </source>
</evidence>
<evidence type="ECO:0000256" key="5">
    <source>
        <dbReference type="PROSITE-ProRule" id="PRU01363"/>
    </source>
</evidence>
<dbReference type="InterPro" id="IPR049552">
    <property type="entry name" value="PKS_DH_N"/>
</dbReference>
<dbReference type="InterPro" id="IPR014031">
    <property type="entry name" value="Ketoacyl_synth_C"/>
</dbReference>
<dbReference type="InterPro" id="IPR016039">
    <property type="entry name" value="Thiolase-like"/>
</dbReference>
<dbReference type="SUPFAM" id="SSF53901">
    <property type="entry name" value="Thiolase-like"/>
    <property type="match status" value="1"/>
</dbReference>
<accession>A0A9W8S1C6</accession>
<evidence type="ECO:0000313" key="9">
    <source>
        <dbReference type="EMBL" id="KAJ4263544.1"/>
    </source>
</evidence>
<keyword evidence="1" id="KW-0596">Phosphopantetheine</keyword>
<dbReference type="Pfam" id="PF00698">
    <property type="entry name" value="Acyl_transf_1"/>
    <property type="match status" value="1"/>
</dbReference>
<name>A0A9W8S1C6_9HYPO</name>
<evidence type="ECO:0000256" key="2">
    <source>
        <dbReference type="ARBA" id="ARBA00022553"/>
    </source>
</evidence>
<proteinExistence type="predicted"/>
<dbReference type="GO" id="GO:0004312">
    <property type="term" value="F:fatty acid synthase activity"/>
    <property type="evidence" value="ECO:0007669"/>
    <property type="project" value="TreeGrafter"/>
</dbReference>
<dbReference type="Gene3D" id="3.10.129.110">
    <property type="entry name" value="Polyketide synthase dehydratase"/>
    <property type="match status" value="1"/>
</dbReference>
<evidence type="ECO:0000256" key="6">
    <source>
        <dbReference type="SAM" id="MobiDB-lite"/>
    </source>
</evidence>
<dbReference type="PANTHER" id="PTHR43775">
    <property type="entry name" value="FATTY ACID SYNTHASE"/>
    <property type="match status" value="1"/>
</dbReference>
<dbReference type="Gene3D" id="3.40.47.10">
    <property type="match status" value="1"/>
</dbReference>
<dbReference type="Pfam" id="PF00109">
    <property type="entry name" value="ketoacyl-synt"/>
    <property type="match status" value="1"/>
</dbReference>
<dbReference type="GO" id="GO:0006633">
    <property type="term" value="P:fatty acid biosynthetic process"/>
    <property type="evidence" value="ECO:0007669"/>
    <property type="project" value="TreeGrafter"/>
</dbReference>
<dbReference type="InterPro" id="IPR049551">
    <property type="entry name" value="PKS_DH_C"/>
</dbReference>
<dbReference type="InterPro" id="IPR042104">
    <property type="entry name" value="PKS_dehydratase_sf"/>
</dbReference>
<dbReference type="InterPro" id="IPR020841">
    <property type="entry name" value="PKS_Beta-ketoAc_synthase_dom"/>
</dbReference>
<dbReference type="InterPro" id="IPR014043">
    <property type="entry name" value="Acyl_transferase_dom"/>
</dbReference>
<dbReference type="CDD" id="cd00833">
    <property type="entry name" value="PKS"/>
    <property type="match status" value="1"/>
</dbReference>
<feature type="active site" description="Proton donor; for dehydratase activity" evidence="5">
    <location>
        <position position="1154"/>
    </location>
</feature>
<feature type="domain" description="Ketosynthase family 3 (KS3)" evidence="7">
    <location>
        <begin position="8"/>
        <end position="446"/>
    </location>
</feature>
<dbReference type="PROSITE" id="PS52004">
    <property type="entry name" value="KS3_2"/>
    <property type="match status" value="1"/>
</dbReference>
<comment type="caution">
    <text evidence="9">The sequence shown here is derived from an EMBL/GenBank/DDBJ whole genome shotgun (WGS) entry which is preliminary data.</text>
</comment>
<evidence type="ECO:0000259" key="8">
    <source>
        <dbReference type="PROSITE" id="PS52019"/>
    </source>
</evidence>
<dbReference type="SUPFAM" id="SSF55048">
    <property type="entry name" value="Probable ACP-binding domain of malonyl-CoA ACP transacylase"/>
    <property type="match status" value="1"/>
</dbReference>
<keyword evidence="10" id="KW-1185">Reference proteome</keyword>
<keyword evidence="3" id="KW-0808">Transferase</keyword>
<dbReference type="Pfam" id="PF16197">
    <property type="entry name" value="KAsynt_C_assoc"/>
    <property type="match status" value="1"/>
</dbReference>
<reference evidence="9" key="1">
    <citation type="submission" date="2022-09" db="EMBL/GenBank/DDBJ databases">
        <title>Fusarium specimens isolated from Avocado Roots.</title>
        <authorList>
            <person name="Stajich J."/>
            <person name="Roper C."/>
            <person name="Heimlech-Rivalta G."/>
        </authorList>
    </citation>
    <scope>NUCLEOTIDE SEQUENCE</scope>
    <source>
        <strain evidence="9">CF00136</strain>
    </source>
</reference>
<feature type="domain" description="PKS/mFAS DH" evidence="8">
    <location>
        <begin position="945"/>
        <end position="1251"/>
    </location>
</feature>
<evidence type="ECO:0000256" key="1">
    <source>
        <dbReference type="ARBA" id="ARBA00022450"/>
    </source>
</evidence>
<dbReference type="Proteomes" id="UP001152049">
    <property type="component" value="Unassembled WGS sequence"/>
</dbReference>
<gene>
    <name evidence="9" type="ORF">NW762_006363</name>
</gene>
<dbReference type="GO" id="GO:0044550">
    <property type="term" value="P:secondary metabolite biosynthetic process"/>
    <property type="evidence" value="ECO:0007669"/>
    <property type="project" value="UniProtKB-ARBA"/>
</dbReference>
<dbReference type="Pfam" id="PF02801">
    <property type="entry name" value="Ketoacyl-synt_C"/>
    <property type="match status" value="1"/>
</dbReference>
<organism evidence="9 10">
    <name type="scientific">Fusarium torreyae</name>
    <dbReference type="NCBI Taxonomy" id="1237075"/>
    <lineage>
        <taxon>Eukaryota</taxon>
        <taxon>Fungi</taxon>
        <taxon>Dikarya</taxon>
        <taxon>Ascomycota</taxon>
        <taxon>Pezizomycotina</taxon>
        <taxon>Sordariomycetes</taxon>
        <taxon>Hypocreomycetidae</taxon>
        <taxon>Hypocreales</taxon>
        <taxon>Nectriaceae</taxon>
        <taxon>Fusarium</taxon>
    </lineage>
</organism>
<dbReference type="Gene3D" id="3.40.366.10">
    <property type="entry name" value="Malonyl-Coenzyme A Acyl Carrier Protein, domain 2"/>
    <property type="match status" value="1"/>
</dbReference>
<dbReference type="SMART" id="SM00827">
    <property type="entry name" value="PKS_AT"/>
    <property type="match status" value="1"/>
</dbReference>
<dbReference type="PROSITE" id="PS52019">
    <property type="entry name" value="PKS_MFAS_DH"/>
    <property type="match status" value="1"/>
</dbReference>
<sequence length="1357" mass="148315">MTVTGTRSEPIAIVGSACRFAGGASSPSKLWDVLRDPKDHLCKVPESRFNVDGVYHPNPSHHGHSNARYAYLLDQDPTVFDAEFFGINGMESKAMDPQQRFALEIVYESLQDAGFTVDSLRGSDTAIFVGVMSNDHEIHLMKDIDMAPTYFAVGNARSILSNRISYFFDWHGASITIDTACSSSLVAVHQAVQTLRDGSSTVAIACGANLILGPELFIVDSKLKMLSPDGRSRMWDKDANGYARGEGVAALVLKPLSAALEAGDTIQCLIRETGVNQDGATAGLTMPSAAAQCALIKSTYARAGLDLQSPQDRPQYFEAHGTGTPAGDPVESEAIQNSFFPQGHAEEDKKSQHPLYVGSIKTVIGHTEGTAGIAGILKAISAIKNSTIPPNLLFENLSPAVAPFYRNVEILRKAKPWPTTSKLQTKRASVNSFGFGGTNAHAILESFEQSVQGSTEGSYLFTPFVFSAASEQSLRAYLETYVAYLDQTSGVNAHDLAYTLRSRRTILPYRISFHASSASDLGASIKASLGETDKALAIRTASRSGQASGIFGIFTGQGAQYARMGAELFQNSPRARSILMELEANLKDLPSKDRPTWSLTEEVLKDASSSRLSEAAVSQPLCTAVQIMLVDLLAEARIRFSSVVGHSSGEIAAAYAAGFLSARDSICVAYLRGLHCDKSRSPRDIKGAMLAVGTSMEDAVEICSEDEFMGRICVAASNSSSSVTISGDEDAIEELQTILNDEKKFNRRLKVDKAYHSNHMYPCVQPYLDSLRAAGINAQIPSPSKHCTWISSVFQGKTVDSSFLLSDSYWTENLTKPVLFSQALATVLTSGMQSDQALEIGPHPALQGPATQVIQDVLGKTLPYHGTLNRNEDSIESLSNSLGFLWSRSSKGSVDLERYQAALTGHPTKFTVVQDLPSYQWDHNAKIWYETRVSRASRSKRTPFHPLLGHPSPDSAPYHLRWKNVLVPAEMPWLAGHQVQRQIVYPASGYISTALEAARCLVEDDRTICLIEVENFAIHQAILFESDTSQVEVLVELSQISPLKLSQISAKLSYSASVGAQGAEFTLIADGTVKVYLEDQSLSLLSKRPQTPPYLVQVESQRLYDSMEVLGYNFMDSFRSLTSIKRKSGFARCVACIASSDTMESVLVHPVDLDAAFQAVLMAYSYPGDGKLRNLHLPASIARLRVNPASFPLSAATLTSFDLDSTYSIPDKASTVSGFEGSATIYRTDSSHAAIEVDNVHFEPVGAMSNADREIFHGMDWVYSEPNGTVAASKIFIQEQDWELVYTFSRAACYFLRQFDEQVPEDSPARSEAPNCHYLRYAKHVTNLVRTGQHRYVKREWANDSLEDVKEALSERW</sequence>
<dbReference type="InterPro" id="IPR032821">
    <property type="entry name" value="PKS_assoc"/>
</dbReference>
<dbReference type="InterPro" id="IPR016035">
    <property type="entry name" value="Acyl_Trfase/lysoPLipase"/>
</dbReference>
<dbReference type="SUPFAM" id="SSF52151">
    <property type="entry name" value="FabD/lysophospholipase-like"/>
    <property type="match status" value="1"/>
</dbReference>
<dbReference type="InterPro" id="IPR020807">
    <property type="entry name" value="PKS_DH"/>
</dbReference>
<dbReference type="EMBL" id="JAOQAZ010000010">
    <property type="protein sequence ID" value="KAJ4263544.1"/>
    <property type="molecule type" value="Genomic_DNA"/>
</dbReference>
<protein>
    <recommendedName>
        <fullName evidence="11">Polyketide synthase</fullName>
    </recommendedName>
</protein>
<dbReference type="SMART" id="SM00825">
    <property type="entry name" value="PKS_KS"/>
    <property type="match status" value="1"/>
</dbReference>
<evidence type="ECO:0000256" key="3">
    <source>
        <dbReference type="ARBA" id="ARBA00022679"/>
    </source>
</evidence>